<gene>
    <name evidence="7" type="ORF">B0I31_104129</name>
</gene>
<comment type="caution">
    <text evidence="7">The sequence shown here is derived from an EMBL/GenBank/DDBJ whole genome shotgun (WGS) entry which is preliminary data.</text>
</comment>
<dbReference type="Proteomes" id="UP000241118">
    <property type="component" value="Unassembled WGS sequence"/>
</dbReference>
<evidence type="ECO:0000256" key="5">
    <source>
        <dbReference type="ARBA" id="ARBA00049660"/>
    </source>
</evidence>
<evidence type="ECO:0000256" key="6">
    <source>
        <dbReference type="SAM" id="Phobius"/>
    </source>
</evidence>
<name>A0A2P8IBJ1_SACCR</name>
<dbReference type="InterPro" id="IPR023271">
    <property type="entry name" value="Aquaporin-like"/>
</dbReference>
<comment type="subcellular location">
    <subcellularLocation>
        <location evidence="1">Membrane</location>
        <topology evidence="1">Multi-pass membrane protein</topology>
    </subcellularLocation>
</comment>
<dbReference type="AlphaFoldDB" id="A0A2P8IBJ1"/>
<protein>
    <submittedName>
        <fullName evidence="7">Formate/nitrite transporter</fullName>
    </submittedName>
</protein>
<sequence length="284" mass="30488">MTYVNPAELVRKMIDAGEAKAFMSTRDTVIRAFMAGAILALAAAFAVTVTVQTGNALVGALLFPVGFCLLYLLGFDLLTGVFTLVPLAWIDKRPGVRLRTVLRNWSLVFVGNFAGALVVALMMGVIVTFGFSVEPNEVGQRLGEIGESRTVGYAEHGAAGMLTLFIRGVLCNWMVSTGVVAAMISTSVSGKVIAMWMPILVFFYMGFEHSIVNMFLFPSGLLLGGDFSLGDYLFWNEIPTVIGNLVGGLSFVGLTMYATHARPGPSRRNGLSADVEVPVKTTVR</sequence>
<dbReference type="OrthoDB" id="9786493at2"/>
<dbReference type="Pfam" id="PF01226">
    <property type="entry name" value="Form_Nir_trans"/>
    <property type="match status" value="1"/>
</dbReference>
<feature type="transmembrane region" description="Helical" evidence="6">
    <location>
        <begin position="238"/>
        <end position="258"/>
    </location>
</feature>
<dbReference type="GO" id="GO:0005886">
    <property type="term" value="C:plasma membrane"/>
    <property type="evidence" value="ECO:0007669"/>
    <property type="project" value="TreeGrafter"/>
</dbReference>
<keyword evidence="8" id="KW-1185">Reference proteome</keyword>
<feature type="transmembrane region" description="Helical" evidence="6">
    <location>
        <begin position="29"/>
        <end position="49"/>
    </location>
</feature>
<dbReference type="EMBL" id="PYAX01000004">
    <property type="protein sequence ID" value="PSL55838.1"/>
    <property type="molecule type" value="Genomic_DNA"/>
</dbReference>
<comment type="similarity">
    <text evidence="5">Belongs to the FNT transporter (TC 1.A.16) family.</text>
</comment>
<feature type="transmembrane region" description="Helical" evidence="6">
    <location>
        <begin position="164"/>
        <end position="184"/>
    </location>
</feature>
<dbReference type="InterPro" id="IPR000292">
    <property type="entry name" value="For/NO2_transpt"/>
</dbReference>
<dbReference type="PANTHER" id="PTHR30520">
    <property type="entry name" value="FORMATE TRANSPORTER-RELATED"/>
    <property type="match status" value="1"/>
</dbReference>
<keyword evidence="3 6" id="KW-1133">Transmembrane helix</keyword>
<evidence type="ECO:0000256" key="1">
    <source>
        <dbReference type="ARBA" id="ARBA00004141"/>
    </source>
</evidence>
<dbReference type="PANTHER" id="PTHR30520:SF6">
    <property type="entry name" value="FORMATE_NITRATE FAMILY TRANSPORTER (EUROFUNG)"/>
    <property type="match status" value="1"/>
</dbReference>
<evidence type="ECO:0000313" key="7">
    <source>
        <dbReference type="EMBL" id="PSL55838.1"/>
    </source>
</evidence>
<dbReference type="RefSeq" id="WP_106615567.1">
    <property type="nucleotide sequence ID" value="NZ_PYAX01000004.1"/>
</dbReference>
<keyword evidence="2 6" id="KW-0812">Transmembrane</keyword>
<reference evidence="7 8" key="1">
    <citation type="submission" date="2018-03" db="EMBL/GenBank/DDBJ databases">
        <title>Genomic Encyclopedia of Type Strains, Phase III (KMG-III): the genomes of soil and plant-associated and newly described type strains.</title>
        <authorList>
            <person name="Whitman W."/>
        </authorList>
    </citation>
    <scope>NUCLEOTIDE SEQUENCE [LARGE SCALE GENOMIC DNA]</scope>
    <source>
        <strain evidence="7 8">CGMCC 4.7097</strain>
    </source>
</reference>
<feature type="transmembrane region" description="Helical" evidence="6">
    <location>
        <begin position="196"/>
        <end position="218"/>
    </location>
</feature>
<evidence type="ECO:0000256" key="3">
    <source>
        <dbReference type="ARBA" id="ARBA00022989"/>
    </source>
</evidence>
<keyword evidence="4 6" id="KW-0472">Membrane</keyword>
<evidence type="ECO:0000313" key="8">
    <source>
        <dbReference type="Proteomes" id="UP000241118"/>
    </source>
</evidence>
<evidence type="ECO:0000256" key="2">
    <source>
        <dbReference type="ARBA" id="ARBA00022692"/>
    </source>
</evidence>
<accession>A0A2P8IBJ1</accession>
<dbReference type="Gene3D" id="1.20.1080.10">
    <property type="entry name" value="Glycerol uptake facilitator protein"/>
    <property type="match status" value="1"/>
</dbReference>
<organism evidence="7 8">
    <name type="scientific">Saccharothrix carnea</name>
    <dbReference type="NCBI Taxonomy" id="1280637"/>
    <lineage>
        <taxon>Bacteria</taxon>
        <taxon>Bacillati</taxon>
        <taxon>Actinomycetota</taxon>
        <taxon>Actinomycetes</taxon>
        <taxon>Pseudonocardiales</taxon>
        <taxon>Pseudonocardiaceae</taxon>
        <taxon>Saccharothrix</taxon>
    </lineage>
</organism>
<dbReference type="GO" id="GO:0015499">
    <property type="term" value="F:formate transmembrane transporter activity"/>
    <property type="evidence" value="ECO:0007669"/>
    <property type="project" value="TreeGrafter"/>
</dbReference>
<proteinExistence type="inferred from homology"/>
<evidence type="ECO:0000256" key="4">
    <source>
        <dbReference type="ARBA" id="ARBA00023136"/>
    </source>
</evidence>
<feature type="transmembrane region" description="Helical" evidence="6">
    <location>
        <begin position="61"/>
        <end position="85"/>
    </location>
</feature>
<feature type="transmembrane region" description="Helical" evidence="6">
    <location>
        <begin position="106"/>
        <end position="131"/>
    </location>
</feature>